<keyword evidence="2" id="KW-0812">Transmembrane</keyword>
<keyword evidence="2" id="KW-0472">Membrane</keyword>
<sequence length="179" mass="19350">MHPNYNSHPKQAPQGGAYGYQQAAPPQAVPPQAATYGYQQQGPPQWTTGLCGCFEDPGSCMMTCCCPCITFGQNAEIIDKGTTSCAFGGLIYFALAYVGCACLYSFSFRSKLRGLYALPEDPCADCCVHCLLPCCAISQEYRELKNRGLDPSMGWIANAQKMNQGGNPAPPYVTPGMYR</sequence>
<dbReference type="InterPro" id="IPR006461">
    <property type="entry name" value="PLAC_motif_containing"/>
</dbReference>
<gene>
    <name evidence="3" type="ORF">D8674_029953</name>
</gene>
<protein>
    <submittedName>
        <fullName evidence="3">Cell number regulator 2-like</fullName>
    </submittedName>
</protein>
<proteinExistence type="predicted"/>
<organism evidence="3 4">
    <name type="scientific">Pyrus ussuriensis x Pyrus communis</name>
    <dbReference type="NCBI Taxonomy" id="2448454"/>
    <lineage>
        <taxon>Eukaryota</taxon>
        <taxon>Viridiplantae</taxon>
        <taxon>Streptophyta</taxon>
        <taxon>Embryophyta</taxon>
        <taxon>Tracheophyta</taxon>
        <taxon>Spermatophyta</taxon>
        <taxon>Magnoliopsida</taxon>
        <taxon>eudicotyledons</taxon>
        <taxon>Gunneridae</taxon>
        <taxon>Pentapetalae</taxon>
        <taxon>rosids</taxon>
        <taxon>fabids</taxon>
        <taxon>Rosales</taxon>
        <taxon>Rosaceae</taxon>
        <taxon>Amygdaloideae</taxon>
        <taxon>Maleae</taxon>
        <taxon>Pyrus</taxon>
    </lineage>
</organism>
<dbReference type="PANTHER" id="PTHR15907">
    <property type="entry name" value="DUF614 FAMILY PROTEIN-RELATED"/>
    <property type="match status" value="1"/>
</dbReference>
<feature type="transmembrane region" description="Helical" evidence="2">
    <location>
        <begin position="86"/>
        <end position="106"/>
    </location>
</feature>
<dbReference type="Proteomes" id="UP000327157">
    <property type="component" value="Chromosome 6"/>
</dbReference>
<keyword evidence="4" id="KW-1185">Reference proteome</keyword>
<dbReference type="Pfam" id="PF04749">
    <property type="entry name" value="PLAC8"/>
    <property type="match status" value="1"/>
</dbReference>
<dbReference type="NCBIfam" id="TIGR01571">
    <property type="entry name" value="A_thal_Cys_rich"/>
    <property type="match status" value="1"/>
</dbReference>
<feature type="region of interest" description="Disordered" evidence="1">
    <location>
        <begin position="1"/>
        <end position="30"/>
    </location>
</feature>
<accession>A0A5N5I0K4</accession>
<evidence type="ECO:0000313" key="4">
    <source>
        <dbReference type="Proteomes" id="UP000327157"/>
    </source>
</evidence>
<evidence type="ECO:0000256" key="1">
    <source>
        <dbReference type="SAM" id="MobiDB-lite"/>
    </source>
</evidence>
<dbReference type="EMBL" id="SMOL01000120">
    <property type="protein sequence ID" value="KAB2633706.1"/>
    <property type="molecule type" value="Genomic_DNA"/>
</dbReference>
<evidence type="ECO:0000313" key="3">
    <source>
        <dbReference type="EMBL" id="KAB2633706.1"/>
    </source>
</evidence>
<reference evidence="4" key="2">
    <citation type="submission" date="2019-10" db="EMBL/GenBank/DDBJ databases">
        <title>A de novo genome assembly of a pear dwarfing rootstock.</title>
        <authorList>
            <person name="Wang F."/>
            <person name="Wang J."/>
            <person name="Li S."/>
            <person name="Zhang Y."/>
            <person name="Fang M."/>
            <person name="Ma L."/>
            <person name="Zhao Y."/>
            <person name="Jiang S."/>
        </authorList>
    </citation>
    <scope>NUCLEOTIDE SEQUENCE [LARGE SCALE GENOMIC DNA]</scope>
</reference>
<reference evidence="3 4" key="3">
    <citation type="submission" date="2019-11" db="EMBL/GenBank/DDBJ databases">
        <title>A de novo genome assembly of a pear dwarfing rootstock.</title>
        <authorList>
            <person name="Wang F."/>
            <person name="Wang J."/>
            <person name="Li S."/>
            <person name="Zhang Y."/>
            <person name="Fang M."/>
            <person name="Ma L."/>
            <person name="Zhao Y."/>
            <person name="Jiang S."/>
        </authorList>
    </citation>
    <scope>NUCLEOTIDE SEQUENCE [LARGE SCALE GENOMIC DNA]</scope>
    <source>
        <strain evidence="3">S2</strain>
        <tissue evidence="3">Leaf</tissue>
    </source>
</reference>
<keyword evidence="2" id="KW-1133">Transmembrane helix</keyword>
<feature type="compositionally biased region" description="Low complexity" evidence="1">
    <location>
        <begin position="11"/>
        <end position="30"/>
    </location>
</feature>
<name>A0A5N5I0K4_9ROSA</name>
<dbReference type="OrthoDB" id="1045822at2759"/>
<reference evidence="3 4" key="1">
    <citation type="submission" date="2019-09" db="EMBL/GenBank/DDBJ databases">
        <authorList>
            <person name="Ou C."/>
        </authorList>
    </citation>
    <scope>NUCLEOTIDE SEQUENCE [LARGE SCALE GENOMIC DNA]</scope>
    <source>
        <strain evidence="3">S2</strain>
        <tissue evidence="3">Leaf</tissue>
    </source>
</reference>
<comment type="caution">
    <text evidence="3">The sequence shown here is derived from an EMBL/GenBank/DDBJ whole genome shotgun (WGS) entry which is preliminary data.</text>
</comment>
<evidence type="ECO:0000256" key="2">
    <source>
        <dbReference type="SAM" id="Phobius"/>
    </source>
</evidence>
<dbReference type="AlphaFoldDB" id="A0A5N5I0K4"/>